<keyword evidence="2" id="KW-1185">Reference proteome</keyword>
<accession>A0ACC2K014</accession>
<proteinExistence type="predicted"/>
<dbReference type="EMBL" id="JAPUUL010000068">
    <property type="protein sequence ID" value="KAJ8132917.1"/>
    <property type="molecule type" value="Genomic_DNA"/>
</dbReference>
<dbReference type="Proteomes" id="UP001153332">
    <property type="component" value="Unassembled WGS sequence"/>
</dbReference>
<protein>
    <submittedName>
        <fullName evidence="1">Uncharacterized protein</fullName>
    </submittedName>
</protein>
<sequence>MPRKPFRTRPFQPRIGKPDVPVFSRGTILDNGLIGEKPLSRASLEASRFIPSPAETENDLYALNSLQLRRGWPLEQLSVQIPIEYLRDNLPPGARDLVGISICGTPYVFNCTEDNVVRRIHKMYDRWEAFWDIFNSSEYVLWPIEAERGYFVTAIFHMERGTMDDPDFDIDENSDADVPQVQNPSFGIVGAWSVVDAQRGVVAQERVARVRDRIRRMFEAEGIVVNPQSYKEYIAVNGERWSLPWVPPPNDGDGWSSGIRSFALVRQLIQRILDSYCHGLGFNEDFFSQPTCGWLNVDQVRHEMMGICAINVMEDMEWNARLAVECIPRITTVEGIPSFNAAALAPVDTDKRAYAPESDVDGQPRILPNPDTLR</sequence>
<comment type="caution">
    <text evidence="1">The sequence shown here is derived from an EMBL/GenBank/DDBJ whole genome shotgun (WGS) entry which is preliminary data.</text>
</comment>
<reference evidence="1" key="1">
    <citation type="submission" date="2022-12" db="EMBL/GenBank/DDBJ databases">
        <title>Genome Sequence of Lasiodiplodia mahajangana.</title>
        <authorList>
            <person name="Buettner E."/>
        </authorList>
    </citation>
    <scope>NUCLEOTIDE SEQUENCE</scope>
    <source>
        <strain evidence="1">VT137</strain>
    </source>
</reference>
<evidence type="ECO:0000313" key="2">
    <source>
        <dbReference type="Proteomes" id="UP001153332"/>
    </source>
</evidence>
<name>A0ACC2K014_9PEZI</name>
<gene>
    <name evidence="1" type="ORF">O1611_g706</name>
</gene>
<evidence type="ECO:0000313" key="1">
    <source>
        <dbReference type="EMBL" id="KAJ8132917.1"/>
    </source>
</evidence>
<organism evidence="1 2">
    <name type="scientific">Lasiodiplodia mahajangana</name>
    <dbReference type="NCBI Taxonomy" id="1108764"/>
    <lineage>
        <taxon>Eukaryota</taxon>
        <taxon>Fungi</taxon>
        <taxon>Dikarya</taxon>
        <taxon>Ascomycota</taxon>
        <taxon>Pezizomycotina</taxon>
        <taxon>Dothideomycetes</taxon>
        <taxon>Dothideomycetes incertae sedis</taxon>
        <taxon>Botryosphaeriales</taxon>
        <taxon>Botryosphaeriaceae</taxon>
        <taxon>Lasiodiplodia</taxon>
    </lineage>
</organism>